<proteinExistence type="predicted"/>
<accession>A0A2A4B808</accession>
<dbReference type="InterPro" id="IPR010836">
    <property type="entry name" value="SapC"/>
</dbReference>
<name>A0A2A4B808_9SPHN</name>
<keyword evidence="2" id="KW-1185">Reference proteome</keyword>
<organism evidence="1 2">
    <name type="scientific">Sphingomonas spermidinifaciens</name>
    <dbReference type="NCBI Taxonomy" id="1141889"/>
    <lineage>
        <taxon>Bacteria</taxon>
        <taxon>Pseudomonadati</taxon>
        <taxon>Pseudomonadota</taxon>
        <taxon>Alphaproteobacteria</taxon>
        <taxon>Sphingomonadales</taxon>
        <taxon>Sphingomonadaceae</taxon>
        <taxon>Sphingomonas</taxon>
    </lineage>
</organism>
<evidence type="ECO:0000313" key="1">
    <source>
        <dbReference type="EMBL" id="PCD04092.1"/>
    </source>
</evidence>
<gene>
    <name evidence="1" type="ORF">COC42_07255</name>
</gene>
<dbReference type="AlphaFoldDB" id="A0A2A4B808"/>
<evidence type="ECO:0000313" key="2">
    <source>
        <dbReference type="Proteomes" id="UP000218366"/>
    </source>
</evidence>
<dbReference type="RefSeq" id="WP_096342487.1">
    <property type="nucleotide sequence ID" value="NZ_NWMW01000001.1"/>
</dbReference>
<dbReference type="Proteomes" id="UP000218366">
    <property type="component" value="Unassembled WGS sequence"/>
</dbReference>
<dbReference type="EMBL" id="NWMW01000001">
    <property type="protein sequence ID" value="PCD04092.1"/>
    <property type="molecule type" value="Genomic_DNA"/>
</dbReference>
<reference evidence="1 2" key="1">
    <citation type="submission" date="2017-09" db="EMBL/GenBank/DDBJ databases">
        <title>Sphingomonas spermidinifaciens 9NM-10, whole genome shotgun sequence.</title>
        <authorList>
            <person name="Feng G."/>
            <person name="Zhu H."/>
        </authorList>
    </citation>
    <scope>NUCLEOTIDE SEQUENCE [LARGE SCALE GENOMIC DNA]</scope>
    <source>
        <strain evidence="1 2">9NM-10</strain>
    </source>
</reference>
<comment type="caution">
    <text evidence="1">The sequence shown here is derived from an EMBL/GenBank/DDBJ whole genome shotgun (WGS) entry which is preliminary data.</text>
</comment>
<dbReference type="OrthoDB" id="8888710at2"/>
<protein>
    <submittedName>
        <fullName evidence="1">Peptide ABC transporter permease</fullName>
    </submittedName>
</protein>
<dbReference type="Pfam" id="PF07277">
    <property type="entry name" value="SapC"/>
    <property type="match status" value="1"/>
</dbReference>
<sequence>MANWVKLDNVDHAELTVARRHGAAFGDAVNQVLVFPTEFEQIQREYPILFRRDDQARFYAVALLGLDLDENLFLAESGWTSRYVPAVQQRGPFSADPAGGAPLIDFDDPRVGVEDGEPLFLPHGGSAPYLQHVTAVTEAIRHGSASIAPFFAALDELGLLRARTLDIQLGDGTSYTVPEVFTLDEERLADLPDAALVRLHRSGLLRAATMAAASLANVARLIELKNARVG</sequence>